<name>A0A1L4D4U3_9BACT</name>
<dbReference type="AlphaFoldDB" id="A0A1L4D4U3"/>
<reference evidence="1 2" key="1">
    <citation type="submission" date="2016-10" db="EMBL/GenBank/DDBJ databases">
        <title>Silvanigrella aquatica sp. nov., isolated from a freshwater lake located in the Black Forest, Germany, description of Silvanigrellaceae fam. nov., Silvanigrellales ord. nov., reclassification of the order Bdellovibrionales in the class Oligoflexia, reclassification of the families Bacteriovoracaceae and Halobacteriovoraceae in the new order Bacteriovoracales ord. nov., and reclassification of the family Pseudobacteriovoracaceae in the order Oligoflexiales.</title>
        <authorList>
            <person name="Hahn M.W."/>
            <person name="Schmidt J."/>
            <person name="Koll U."/>
            <person name="Rohde M."/>
            <person name="Verbag S."/>
            <person name="Pitt A."/>
            <person name="Nakai R."/>
            <person name="Naganuma T."/>
            <person name="Lang E."/>
        </authorList>
    </citation>
    <scope>NUCLEOTIDE SEQUENCE [LARGE SCALE GENOMIC DNA]</scope>
    <source>
        <strain evidence="1 2">MWH-Nonnen-W8red</strain>
        <plasmid evidence="2">Plasmid pnonnen1</plasmid>
    </source>
</reference>
<evidence type="ECO:0000313" key="1">
    <source>
        <dbReference type="EMBL" id="APJ05219.1"/>
    </source>
</evidence>
<evidence type="ECO:0000313" key="2">
    <source>
        <dbReference type="Proteomes" id="UP000184731"/>
    </source>
</evidence>
<proteinExistence type="predicted"/>
<keyword evidence="1" id="KW-0614">Plasmid</keyword>
<keyword evidence="2" id="KW-1185">Reference proteome</keyword>
<dbReference type="OrthoDB" id="9825252at2"/>
<dbReference type="RefSeq" id="WP_148698881.1">
    <property type="nucleotide sequence ID" value="NZ_CP017835.1"/>
</dbReference>
<gene>
    <name evidence="1" type="ORF">AXG55_14445</name>
</gene>
<sequence>MNKNLKKYLIISALSSNLIIFSEKTFAYSEMSLSTSAVFFPMNDMDTGNFTPFWGGNIKADIMNNVGFSFGIGHTWANGYQWADLRTLYWFNQHLEGFYFGLAGHIQYFNDFGVGGGFNFGYSLPLTYYLNFNLDSEAGYGSNKFWRAAYDPIYYNFSIGFSVNIM</sequence>
<accession>A0A1L4D4U3</accession>
<dbReference type="EMBL" id="CP017835">
    <property type="protein sequence ID" value="APJ05219.1"/>
    <property type="molecule type" value="Genomic_DNA"/>
</dbReference>
<dbReference type="Proteomes" id="UP000184731">
    <property type="component" value="Plasmid pnonnen1"/>
</dbReference>
<protein>
    <submittedName>
        <fullName evidence="1">Uncharacterized protein</fullName>
    </submittedName>
</protein>
<geneLocation type="plasmid" evidence="2">
    <name>pnonnen1</name>
</geneLocation>
<organism evidence="1 2">
    <name type="scientific">Silvanigrella aquatica</name>
    <dbReference type="NCBI Taxonomy" id="1915309"/>
    <lineage>
        <taxon>Bacteria</taxon>
        <taxon>Pseudomonadati</taxon>
        <taxon>Bdellovibrionota</taxon>
        <taxon>Oligoflexia</taxon>
        <taxon>Silvanigrellales</taxon>
        <taxon>Silvanigrellaceae</taxon>
        <taxon>Silvanigrella</taxon>
    </lineage>
</organism>
<dbReference type="KEGG" id="saqi:AXG55_14445"/>